<protein>
    <submittedName>
        <fullName evidence="3">Class I SAM-dependent methyltransferase</fullName>
        <ecNumber evidence="3">2.1.1.-</ecNumber>
    </submittedName>
</protein>
<feature type="region of interest" description="Disordered" evidence="1">
    <location>
        <begin position="205"/>
        <end position="228"/>
    </location>
</feature>
<keyword evidence="3" id="KW-0808">Transferase</keyword>
<dbReference type="GO" id="GO:0032259">
    <property type="term" value="P:methylation"/>
    <property type="evidence" value="ECO:0007669"/>
    <property type="project" value="UniProtKB-KW"/>
</dbReference>
<evidence type="ECO:0000313" key="3">
    <source>
        <dbReference type="EMBL" id="MFC7182099.1"/>
    </source>
</evidence>
<dbReference type="Gene3D" id="3.40.50.150">
    <property type="entry name" value="Vaccinia Virus protein VP39"/>
    <property type="match status" value="1"/>
</dbReference>
<dbReference type="PANTHER" id="PTHR45036:SF1">
    <property type="entry name" value="METHYLTRANSFERASE LIKE 7A"/>
    <property type="match status" value="1"/>
</dbReference>
<dbReference type="SUPFAM" id="SSF53335">
    <property type="entry name" value="S-adenosyl-L-methionine-dependent methyltransferases"/>
    <property type="match status" value="1"/>
</dbReference>
<dbReference type="PANTHER" id="PTHR45036">
    <property type="entry name" value="METHYLTRANSFERASE LIKE 7B"/>
    <property type="match status" value="1"/>
</dbReference>
<dbReference type="InterPro" id="IPR052356">
    <property type="entry name" value="Thiol_S-MT"/>
</dbReference>
<evidence type="ECO:0000313" key="4">
    <source>
        <dbReference type="Proteomes" id="UP001596435"/>
    </source>
</evidence>
<comment type="caution">
    <text evidence="3">The sequence shown here is derived from an EMBL/GenBank/DDBJ whole genome shotgun (WGS) entry which is preliminary data.</text>
</comment>
<dbReference type="InterPro" id="IPR013216">
    <property type="entry name" value="Methyltransf_11"/>
</dbReference>
<dbReference type="Pfam" id="PF08241">
    <property type="entry name" value="Methyltransf_11"/>
    <property type="match status" value="1"/>
</dbReference>
<dbReference type="CDD" id="cd02440">
    <property type="entry name" value="AdoMet_MTases"/>
    <property type="match status" value="1"/>
</dbReference>
<keyword evidence="3" id="KW-0489">Methyltransferase</keyword>
<name>A0ABW2G1A9_9ACTN</name>
<proteinExistence type="predicted"/>
<dbReference type="EMBL" id="JBHTAJ010000041">
    <property type="protein sequence ID" value="MFC7182099.1"/>
    <property type="molecule type" value="Genomic_DNA"/>
</dbReference>
<dbReference type="GO" id="GO:0008168">
    <property type="term" value="F:methyltransferase activity"/>
    <property type="evidence" value="ECO:0007669"/>
    <property type="project" value="UniProtKB-KW"/>
</dbReference>
<dbReference type="InterPro" id="IPR029063">
    <property type="entry name" value="SAM-dependent_MTases_sf"/>
</dbReference>
<keyword evidence="4" id="KW-1185">Reference proteome</keyword>
<dbReference type="Proteomes" id="UP001596435">
    <property type="component" value="Unassembled WGS sequence"/>
</dbReference>
<gene>
    <name evidence="3" type="ORF">ACFQMG_21350</name>
</gene>
<evidence type="ECO:0000259" key="2">
    <source>
        <dbReference type="Pfam" id="PF08241"/>
    </source>
</evidence>
<dbReference type="EC" id="2.1.1.-" evidence="3"/>
<feature type="domain" description="Methyltransferase type 11" evidence="2">
    <location>
        <begin position="40"/>
        <end position="135"/>
    </location>
</feature>
<accession>A0ABW2G1A9</accession>
<dbReference type="RefSeq" id="WP_345704697.1">
    <property type="nucleotide sequence ID" value="NZ_BAABKV010000001.1"/>
</dbReference>
<evidence type="ECO:0000256" key="1">
    <source>
        <dbReference type="SAM" id="MobiDB-lite"/>
    </source>
</evidence>
<organism evidence="3 4">
    <name type="scientific">Kitasatospora paranensis</name>
    <dbReference type="NCBI Taxonomy" id="258053"/>
    <lineage>
        <taxon>Bacteria</taxon>
        <taxon>Bacillati</taxon>
        <taxon>Actinomycetota</taxon>
        <taxon>Actinomycetes</taxon>
        <taxon>Kitasatosporales</taxon>
        <taxon>Streptomycetaceae</taxon>
        <taxon>Kitasatospora</taxon>
    </lineage>
</organism>
<sequence>MSIHTAFFALVYDRAMARAEEAGLRERRRRLIARATGEVLEIGAGTGANLELYGPAVRSLTVTEPGAAMLRRLDRHVRAAAPHTTVLRAPAEDLPFEDDSFDTVVSTLVLCGVADQQRALRQIGRVLRPGGQLLFLEHVRSRDPQLARTQDRFNWFNRLVVCCECNRPTLDSIEAAGFDIGSVEHGELPKAPPFARPLVLGTARWPQEVDAPSPRPHGTTRTRTREAP</sequence>
<reference evidence="4" key="1">
    <citation type="journal article" date="2019" name="Int. J. Syst. Evol. Microbiol.">
        <title>The Global Catalogue of Microorganisms (GCM) 10K type strain sequencing project: providing services to taxonomists for standard genome sequencing and annotation.</title>
        <authorList>
            <consortium name="The Broad Institute Genomics Platform"/>
            <consortium name="The Broad Institute Genome Sequencing Center for Infectious Disease"/>
            <person name="Wu L."/>
            <person name="Ma J."/>
        </authorList>
    </citation>
    <scope>NUCLEOTIDE SEQUENCE [LARGE SCALE GENOMIC DNA]</scope>
    <source>
        <strain evidence="4">CGMCC 1.12859</strain>
    </source>
</reference>